<reference evidence="1 2" key="1">
    <citation type="submission" date="2019-05" db="EMBL/GenBank/DDBJ databases">
        <title>Another draft genome of Portunus trituberculatus and its Hox gene families provides insights of decapod evolution.</title>
        <authorList>
            <person name="Jeong J.-H."/>
            <person name="Song I."/>
            <person name="Kim S."/>
            <person name="Choi T."/>
            <person name="Kim D."/>
            <person name="Ryu S."/>
            <person name="Kim W."/>
        </authorList>
    </citation>
    <scope>NUCLEOTIDE SEQUENCE [LARGE SCALE GENOMIC DNA]</scope>
    <source>
        <tissue evidence="1">Muscle</tissue>
    </source>
</reference>
<name>A0A5B7FQP7_PORTR</name>
<protein>
    <submittedName>
        <fullName evidence="1">Uncharacterized protein</fullName>
    </submittedName>
</protein>
<dbReference type="EMBL" id="VSRR010008502">
    <property type="protein sequence ID" value="MPC48832.1"/>
    <property type="molecule type" value="Genomic_DNA"/>
</dbReference>
<sequence>MYACCQLWRVWGYLMMDLFAAQVNYRIPNFVSSFQDPAAIATDVFLYNYDNQDLYAFPSLPPIRKVLNSFGHPETQDSSR</sequence>
<evidence type="ECO:0000313" key="1">
    <source>
        <dbReference type="EMBL" id="MPC48832.1"/>
    </source>
</evidence>
<evidence type="ECO:0000313" key="2">
    <source>
        <dbReference type="Proteomes" id="UP000324222"/>
    </source>
</evidence>
<keyword evidence="2" id="KW-1185">Reference proteome</keyword>
<comment type="caution">
    <text evidence="1">The sequence shown here is derived from an EMBL/GenBank/DDBJ whole genome shotgun (WGS) entry which is preliminary data.</text>
</comment>
<dbReference type="AlphaFoldDB" id="A0A5B7FQP7"/>
<accession>A0A5B7FQP7</accession>
<dbReference type="OrthoDB" id="7477527at2759"/>
<gene>
    <name evidence="1" type="ORF">E2C01_042616</name>
</gene>
<organism evidence="1 2">
    <name type="scientific">Portunus trituberculatus</name>
    <name type="common">Swimming crab</name>
    <name type="synonym">Neptunus trituberculatus</name>
    <dbReference type="NCBI Taxonomy" id="210409"/>
    <lineage>
        <taxon>Eukaryota</taxon>
        <taxon>Metazoa</taxon>
        <taxon>Ecdysozoa</taxon>
        <taxon>Arthropoda</taxon>
        <taxon>Crustacea</taxon>
        <taxon>Multicrustacea</taxon>
        <taxon>Malacostraca</taxon>
        <taxon>Eumalacostraca</taxon>
        <taxon>Eucarida</taxon>
        <taxon>Decapoda</taxon>
        <taxon>Pleocyemata</taxon>
        <taxon>Brachyura</taxon>
        <taxon>Eubrachyura</taxon>
        <taxon>Portunoidea</taxon>
        <taxon>Portunidae</taxon>
        <taxon>Portuninae</taxon>
        <taxon>Portunus</taxon>
    </lineage>
</organism>
<proteinExistence type="predicted"/>
<dbReference type="Proteomes" id="UP000324222">
    <property type="component" value="Unassembled WGS sequence"/>
</dbReference>